<name>A0ABQ5YEX0_9NEIS</name>
<organism evidence="3 4">
    <name type="scientific">Chitinimonas prasina</name>
    <dbReference type="NCBI Taxonomy" id="1434937"/>
    <lineage>
        <taxon>Bacteria</taxon>
        <taxon>Pseudomonadati</taxon>
        <taxon>Pseudomonadota</taxon>
        <taxon>Betaproteobacteria</taxon>
        <taxon>Neisseriales</taxon>
        <taxon>Chitinibacteraceae</taxon>
        <taxon>Chitinimonas</taxon>
    </lineage>
</organism>
<dbReference type="InterPro" id="IPR013113">
    <property type="entry name" value="SIP_FAD-bd"/>
</dbReference>
<feature type="domain" description="FAD-binding FR-type" evidence="2">
    <location>
        <begin position="13"/>
        <end position="140"/>
    </location>
</feature>
<dbReference type="PROSITE" id="PS51384">
    <property type="entry name" value="FAD_FR"/>
    <property type="match status" value="1"/>
</dbReference>
<dbReference type="InterPro" id="IPR017927">
    <property type="entry name" value="FAD-bd_FR_type"/>
</dbReference>
<comment type="similarity">
    <text evidence="1">Belongs to the SIP oxidoreductase family.</text>
</comment>
<dbReference type="SUPFAM" id="SSF52343">
    <property type="entry name" value="Ferredoxin reductase-like, C-terminal NADP-linked domain"/>
    <property type="match status" value="1"/>
</dbReference>
<dbReference type="Gene3D" id="3.40.50.80">
    <property type="entry name" value="Nucleotide-binding domain of ferredoxin-NADP reductase (FNR) module"/>
    <property type="match status" value="1"/>
</dbReference>
<protein>
    <submittedName>
        <fullName evidence="3">Siderophore-interacting protein</fullName>
    </submittedName>
</protein>
<accession>A0ABQ5YEX0</accession>
<dbReference type="CDD" id="cd06193">
    <property type="entry name" value="siderophore_interacting"/>
    <property type="match status" value="1"/>
</dbReference>
<dbReference type="InterPro" id="IPR017938">
    <property type="entry name" value="Riboflavin_synthase-like_b-brl"/>
</dbReference>
<dbReference type="Proteomes" id="UP001156706">
    <property type="component" value="Unassembled WGS sequence"/>
</dbReference>
<dbReference type="InterPro" id="IPR007037">
    <property type="entry name" value="SIP_rossman_dom"/>
</dbReference>
<dbReference type="PANTHER" id="PTHR30157">
    <property type="entry name" value="FERRIC REDUCTASE, NADPH-DEPENDENT"/>
    <property type="match status" value="1"/>
</dbReference>
<dbReference type="Pfam" id="PF08021">
    <property type="entry name" value="FAD_binding_9"/>
    <property type="match status" value="1"/>
</dbReference>
<dbReference type="Pfam" id="PF04954">
    <property type="entry name" value="SIP"/>
    <property type="match status" value="1"/>
</dbReference>
<keyword evidence="4" id="KW-1185">Reference proteome</keyword>
<evidence type="ECO:0000256" key="1">
    <source>
        <dbReference type="ARBA" id="ARBA00035644"/>
    </source>
</evidence>
<dbReference type="PANTHER" id="PTHR30157:SF0">
    <property type="entry name" value="NADPH-DEPENDENT FERRIC-CHELATE REDUCTASE"/>
    <property type="match status" value="1"/>
</dbReference>
<comment type="caution">
    <text evidence="3">The sequence shown here is derived from an EMBL/GenBank/DDBJ whole genome shotgun (WGS) entry which is preliminary data.</text>
</comment>
<dbReference type="RefSeq" id="WP_284195320.1">
    <property type="nucleotide sequence ID" value="NZ_BSOG01000001.1"/>
</dbReference>
<sequence length="270" mass="29621">MTPSTPLTVERLRHPLKFRLLQVRRVVRLSPYMVCITFTGDDLADFISASFDDHLKVFLPHPGETAPALPTLGPDGPVYPQGRSKPITRDYTPRRYDAATGELDIEFVLHDAGPATLWAAQAQPGQCIGIGGPRGSFVIPTGYDWHLLVGDESALPAIARRLEELPAGCQAHAFLSVGHEAARLTLQSAAQLHLTWLTADSPHRQADSMLAALQQWATPTGQGYAWVAGELAMVRAVRSLLLERGWDKARVRAASYWKQGEMASHETLDD</sequence>
<dbReference type="InterPro" id="IPR039261">
    <property type="entry name" value="FNR_nucleotide-bd"/>
</dbReference>
<dbReference type="SUPFAM" id="SSF63380">
    <property type="entry name" value="Riboflavin synthase domain-like"/>
    <property type="match status" value="1"/>
</dbReference>
<reference evidence="4" key="1">
    <citation type="journal article" date="2019" name="Int. J. Syst. Evol. Microbiol.">
        <title>The Global Catalogue of Microorganisms (GCM) 10K type strain sequencing project: providing services to taxonomists for standard genome sequencing and annotation.</title>
        <authorList>
            <consortium name="The Broad Institute Genomics Platform"/>
            <consortium name="The Broad Institute Genome Sequencing Center for Infectious Disease"/>
            <person name="Wu L."/>
            <person name="Ma J."/>
        </authorList>
    </citation>
    <scope>NUCLEOTIDE SEQUENCE [LARGE SCALE GENOMIC DNA]</scope>
    <source>
        <strain evidence="4">NBRC 110044</strain>
    </source>
</reference>
<dbReference type="Gene3D" id="2.40.30.10">
    <property type="entry name" value="Translation factors"/>
    <property type="match status" value="1"/>
</dbReference>
<gene>
    <name evidence="3" type="primary">mxcB</name>
    <name evidence="3" type="ORF">GCM10007907_09780</name>
</gene>
<dbReference type="EMBL" id="BSOG01000001">
    <property type="protein sequence ID" value="GLR12188.1"/>
    <property type="molecule type" value="Genomic_DNA"/>
</dbReference>
<evidence type="ECO:0000313" key="4">
    <source>
        <dbReference type="Proteomes" id="UP001156706"/>
    </source>
</evidence>
<dbReference type="InterPro" id="IPR039374">
    <property type="entry name" value="SIP_fam"/>
</dbReference>
<evidence type="ECO:0000313" key="3">
    <source>
        <dbReference type="EMBL" id="GLR12188.1"/>
    </source>
</evidence>
<proteinExistence type="inferred from homology"/>
<evidence type="ECO:0000259" key="2">
    <source>
        <dbReference type="PROSITE" id="PS51384"/>
    </source>
</evidence>